<sequence>MKGVPLRIEIGPRDVSSKSVVVSRIDIPRKPPGKVFGISMEPSVLIPYVKKSWRGFSYPFWKRLRLFETGIDSSSFSITFQFGDDSFVGLRNQQAQAIETKQNISRTELSGRSAVFDDIVLGLLISTVEENDLRRTGSEDQSQGAARDRLLQSLHKFPKSVFSGNNFISNPFKTKSHLVKGVGFLNMTKGGGGVKKKGGGGLKKRILNS</sequence>
<dbReference type="EMBL" id="CM042009">
    <property type="protein sequence ID" value="KAI3789058.1"/>
    <property type="molecule type" value="Genomic_DNA"/>
</dbReference>
<keyword evidence="2" id="KW-1185">Reference proteome</keyword>
<reference evidence="2" key="1">
    <citation type="journal article" date="2022" name="Mol. Ecol. Resour.">
        <title>The genomes of chicory, endive, great burdock and yacon provide insights into Asteraceae palaeo-polyploidization history and plant inulin production.</title>
        <authorList>
            <person name="Fan W."/>
            <person name="Wang S."/>
            <person name="Wang H."/>
            <person name="Wang A."/>
            <person name="Jiang F."/>
            <person name="Liu H."/>
            <person name="Zhao H."/>
            <person name="Xu D."/>
            <person name="Zhang Y."/>
        </authorList>
    </citation>
    <scope>NUCLEOTIDE SEQUENCE [LARGE SCALE GENOMIC DNA]</scope>
    <source>
        <strain evidence="2">cv. Punajuju</strain>
    </source>
</reference>
<accession>A0ACB9H0S9</accession>
<reference evidence="1 2" key="2">
    <citation type="journal article" date="2022" name="Mol. Ecol. Resour.">
        <title>The genomes of chicory, endive, great burdock and yacon provide insights into Asteraceae paleo-polyploidization history and plant inulin production.</title>
        <authorList>
            <person name="Fan W."/>
            <person name="Wang S."/>
            <person name="Wang H."/>
            <person name="Wang A."/>
            <person name="Jiang F."/>
            <person name="Liu H."/>
            <person name="Zhao H."/>
            <person name="Xu D."/>
            <person name="Zhang Y."/>
        </authorList>
    </citation>
    <scope>NUCLEOTIDE SEQUENCE [LARGE SCALE GENOMIC DNA]</scope>
    <source>
        <strain evidence="2">cv. Punajuju</strain>
        <tissue evidence="1">Leaves</tissue>
    </source>
</reference>
<gene>
    <name evidence="1" type="ORF">L2E82_01845</name>
</gene>
<organism evidence="1 2">
    <name type="scientific">Cichorium intybus</name>
    <name type="common">Chicory</name>
    <dbReference type="NCBI Taxonomy" id="13427"/>
    <lineage>
        <taxon>Eukaryota</taxon>
        <taxon>Viridiplantae</taxon>
        <taxon>Streptophyta</taxon>
        <taxon>Embryophyta</taxon>
        <taxon>Tracheophyta</taxon>
        <taxon>Spermatophyta</taxon>
        <taxon>Magnoliopsida</taxon>
        <taxon>eudicotyledons</taxon>
        <taxon>Gunneridae</taxon>
        <taxon>Pentapetalae</taxon>
        <taxon>asterids</taxon>
        <taxon>campanulids</taxon>
        <taxon>Asterales</taxon>
        <taxon>Asteraceae</taxon>
        <taxon>Cichorioideae</taxon>
        <taxon>Cichorieae</taxon>
        <taxon>Cichoriinae</taxon>
        <taxon>Cichorium</taxon>
    </lineage>
</organism>
<protein>
    <submittedName>
        <fullName evidence="1">Uncharacterized protein</fullName>
    </submittedName>
</protein>
<evidence type="ECO:0000313" key="1">
    <source>
        <dbReference type="EMBL" id="KAI3789058.1"/>
    </source>
</evidence>
<proteinExistence type="predicted"/>
<evidence type="ECO:0000313" key="2">
    <source>
        <dbReference type="Proteomes" id="UP001055811"/>
    </source>
</evidence>
<comment type="caution">
    <text evidence="1">The sequence shown here is derived from an EMBL/GenBank/DDBJ whole genome shotgun (WGS) entry which is preliminary data.</text>
</comment>
<dbReference type="Proteomes" id="UP001055811">
    <property type="component" value="Linkage Group LG01"/>
</dbReference>
<name>A0ACB9H0S9_CICIN</name>